<dbReference type="PROSITE" id="PS51664">
    <property type="entry name" value="YCAO"/>
    <property type="match status" value="1"/>
</dbReference>
<dbReference type="PANTHER" id="PTHR37809">
    <property type="entry name" value="RIBOSOMAL PROTEIN S12 METHYLTHIOTRANSFERASE ACCESSORY FACTOR YCAO"/>
    <property type="match status" value="1"/>
</dbReference>
<feature type="coiled-coil region" evidence="1">
    <location>
        <begin position="427"/>
        <end position="454"/>
    </location>
</feature>
<dbReference type="PANTHER" id="PTHR37809:SF1">
    <property type="entry name" value="RIBOSOMAL PROTEIN S12 METHYLTHIOTRANSFERASE ACCESSORY FACTOR YCAO"/>
    <property type="match status" value="1"/>
</dbReference>
<comment type="caution">
    <text evidence="3">The sequence shown here is derived from an EMBL/GenBank/DDBJ whole genome shotgun (WGS) entry which is preliminary data.</text>
</comment>
<reference evidence="3" key="1">
    <citation type="submission" date="2021-05" db="EMBL/GenBank/DDBJ databases">
        <authorList>
            <person name="Arsene-Ploetze F."/>
        </authorList>
    </citation>
    <scope>NUCLEOTIDE SEQUENCE</scope>
    <source>
        <strain evidence="3">DSM 42138</strain>
    </source>
</reference>
<keyword evidence="1" id="KW-0175">Coiled coil</keyword>
<sequence>MKLRDSVPKVNGGGVHREYTSAQTYERVRPHLRRMGVTRVAEITWLDRIGIPVYNAIAPRSNDIISVYNGKGLSQADARTSAVMEAVERFSAGLPLRPAAIASYAELVKAGRTVLDPRENLMNLSRYYRDDTPISWVEAHDLMSGEAVLVPQDCVAYSLASHEPPTYEVSTTNGLASGNSLEEAICHALTELVERDSMTGAELVSNQLCQILEKGILADRQPAELTDLLKEAHPHVNPDSLPPKALALVEQFREAGLELRLVHLTSDLGIPSFLAATSEEISPTTSQGHGGFGTHPDAEVAVIRAITECAQSRAVDIQAMREDIRLPDEDVSKYQKHVQRSSTIDKGAWAWRPLRKVVDFADIPSTCTGDVMDDLRFMLDRFREAGIRRALAVDLSPPGIPVTVVRVMVPQLESWAVDHGRIGARGAAAWNRALAELETLRRQLQEEQDGQNDASCTEQGVPA</sequence>
<organism evidence="3 4">
    <name type="scientific">Actinacidiphila cocklensis</name>
    <dbReference type="NCBI Taxonomy" id="887465"/>
    <lineage>
        <taxon>Bacteria</taxon>
        <taxon>Bacillati</taxon>
        <taxon>Actinomycetota</taxon>
        <taxon>Actinomycetes</taxon>
        <taxon>Kitasatosporales</taxon>
        <taxon>Streptomycetaceae</taxon>
        <taxon>Actinacidiphila</taxon>
    </lineage>
</organism>
<dbReference type="AlphaFoldDB" id="A0A9W4DPZ6"/>
<dbReference type="EMBL" id="CAJSLV010000053">
    <property type="protein sequence ID" value="CAG6394168.1"/>
    <property type="molecule type" value="Genomic_DNA"/>
</dbReference>
<evidence type="ECO:0000313" key="4">
    <source>
        <dbReference type="Proteomes" id="UP001152519"/>
    </source>
</evidence>
<accession>A0A9W4DPZ6</accession>
<dbReference type="Proteomes" id="UP001152519">
    <property type="component" value="Unassembled WGS sequence"/>
</dbReference>
<name>A0A9W4DPZ6_9ACTN</name>
<evidence type="ECO:0000256" key="1">
    <source>
        <dbReference type="SAM" id="Coils"/>
    </source>
</evidence>
<dbReference type="Pfam" id="PF02624">
    <property type="entry name" value="YcaO"/>
    <property type="match status" value="1"/>
</dbReference>
<proteinExistence type="predicted"/>
<dbReference type="Gene3D" id="3.30.1330.230">
    <property type="match status" value="1"/>
</dbReference>
<evidence type="ECO:0000259" key="2">
    <source>
        <dbReference type="PROSITE" id="PS51664"/>
    </source>
</evidence>
<feature type="domain" description="YcaO" evidence="2">
    <location>
        <begin position="70"/>
        <end position="463"/>
    </location>
</feature>
<dbReference type="InterPro" id="IPR003776">
    <property type="entry name" value="YcaO-like_dom"/>
</dbReference>
<evidence type="ECO:0000313" key="3">
    <source>
        <dbReference type="EMBL" id="CAG6394168.1"/>
    </source>
</evidence>
<keyword evidence="4" id="KW-1185">Reference proteome</keyword>
<dbReference type="RefSeq" id="WP_251490225.1">
    <property type="nucleotide sequence ID" value="NZ_CAJSLV010000053.1"/>
</dbReference>
<dbReference type="NCBIfam" id="TIGR00702">
    <property type="entry name" value="YcaO-type kinase domain"/>
    <property type="match status" value="2"/>
</dbReference>
<gene>
    <name evidence="3" type="ORF">SCOCK_240120</name>
</gene>
<protein>
    <submittedName>
        <fullName evidence="3">YcaO domain-containing protein</fullName>
    </submittedName>
</protein>